<evidence type="ECO:0000313" key="4">
    <source>
        <dbReference type="Proteomes" id="UP000293162"/>
    </source>
</evidence>
<sequence>MVAVGHPDLFYACIKGSSEHGISVFFKLFVVNMCVGFYHYESFFCKITMLALQTILLLELKTQPMPLSVVILTFNNTRTIRQVLEAVAGWANEIVIVDSGSTDETLSIAQEFGCKIYHHTFAGFGKQKHFAVEQATNNWVFVVDSDEVVTEALKQEIDAKVVEGTEYRGFMVPRILIFLGKKLKYGRESKLPTLRIFNRKFGNYNDKDVHEDVVLDGKTLILENEMLHYSFSDMAEFFQKMNDYSSRSAIELYKKGKRTSVLKVVTKFPVTFFVEYFIRLNFLNGYPGFVWAFTQAVYASLKYIKLRELQRKAMLQS</sequence>
<dbReference type="CDD" id="cd02511">
    <property type="entry name" value="Beta4Glucosyltransferase"/>
    <property type="match status" value="1"/>
</dbReference>
<comment type="caution">
    <text evidence="3">The sequence shown here is derived from an EMBL/GenBank/DDBJ whole genome shotgun (WGS) entry which is preliminary data.</text>
</comment>
<reference evidence="3 4" key="1">
    <citation type="submission" date="2019-02" db="EMBL/GenBank/DDBJ databases">
        <title>Bacterial novel species Emticicia sp. 17J42-9 isolated from soil.</title>
        <authorList>
            <person name="Jung H.-Y."/>
        </authorList>
    </citation>
    <scope>NUCLEOTIDE SEQUENCE [LARGE SCALE GENOMIC DNA]</scope>
    <source>
        <strain evidence="3 4">17J42-9</strain>
    </source>
</reference>
<dbReference type="Pfam" id="PF00535">
    <property type="entry name" value="Glycos_transf_2"/>
    <property type="match status" value="1"/>
</dbReference>
<protein>
    <submittedName>
        <fullName evidence="3">Glycosyltransferase family 2 protein</fullName>
    </submittedName>
</protein>
<dbReference type="InterPro" id="IPR029044">
    <property type="entry name" value="Nucleotide-diphossugar_trans"/>
</dbReference>
<dbReference type="GO" id="GO:0016740">
    <property type="term" value="F:transferase activity"/>
    <property type="evidence" value="ECO:0007669"/>
    <property type="project" value="UniProtKB-KW"/>
</dbReference>
<comment type="similarity">
    <text evidence="1">Belongs to the glycosyltransferase 2 family. WaaE/KdtX subfamily.</text>
</comment>
<evidence type="ECO:0000313" key="3">
    <source>
        <dbReference type="EMBL" id="RYU93232.1"/>
    </source>
</evidence>
<evidence type="ECO:0000259" key="2">
    <source>
        <dbReference type="Pfam" id="PF00535"/>
    </source>
</evidence>
<dbReference type="SUPFAM" id="SSF53448">
    <property type="entry name" value="Nucleotide-diphospho-sugar transferases"/>
    <property type="match status" value="1"/>
</dbReference>
<dbReference type="PANTHER" id="PTHR43630:SF2">
    <property type="entry name" value="GLYCOSYLTRANSFERASE"/>
    <property type="match status" value="1"/>
</dbReference>
<dbReference type="EMBL" id="SEWF01000051">
    <property type="protein sequence ID" value="RYU93232.1"/>
    <property type="molecule type" value="Genomic_DNA"/>
</dbReference>
<feature type="domain" description="Glycosyltransferase 2-like" evidence="2">
    <location>
        <begin position="68"/>
        <end position="200"/>
    </location>
</feature>
<dbReference type="Gene3D" id="3.90.550.10">
    <property type="entry name" value="Spore Coat Polysaccharide Biosynthesis Protein SpsA, Chain A"/>
    <property type="match status" value="1"/>
</dbReference>
<dbReference type="Proteomes" id="UP000293162">
    <property type="component" value="Unassembled WGS sequence"/>
</dbReference>
<dbReference type="OrthoDB" id="9815923at2"/>
<accession>A0A4Q5LUD8</accession>
<dbReference type="PANTHER" id="PTHR43630">
    <property type="entry name" value="POLY-BETA-1,6-N-ACETYL-D-GLUCOSAMINE SYNTHASE"/>
    <property type="match status" value="1"/>
</dbReference>
<keyword evidence="3" id="KW-0808">Transferase</keyword>
<dbReference type="AlphaFoldDB" id="A0A4Q5LUD8"/>
<organism evidence="3 4">
    <name type="scientific">Emticicia agri</name>
    <dbReference type="NCBI Taxonomy" id="2492393"/>
    <lineage>
        <taxon>Bacteria</taxon>
        <taxon>Pseudomonadati</taxon>
        <taxon>Bacteroidota</taxon>
        <taxon>Cytophagia</taxon>
        <taxon>Cytophagales</taxon>
        <taxon>Leadbetterellaceae</taxon>
        <taxon>Emticicia</taxon>
    </lineage>
</organism>
<dbReference type="InterPro" id="IPR001173">
    <property type="entry name" value="Glyco_trans_2-like"/>
</dbReference>
<evidence type="ECO:0000256" key="1">
    <source>
        <dbReference type="ARBA" id="ARBA00038494"/>
    </source>
</evidence>
<name>A0A4Q5LUD8_9BACT</name>
<gene>
    <name evidence="3" type="ORF">EWM59_23140</name>
</gene>
<proteinExistence type="inferred from homology"/>
<keyword evidence="4" id="KW-1185">Reference proteome</keyword>